<evidence type="ECO:0000256" key="1">
    <source>
        <dbReference type="ARBA" id="ARBA00022723"/>
    </source>
</evidence>
<protein>
    <recommendedName>
        <fullName evidence="14">SWIRM-domain-containing protein</fullName>
    </recommendedName>
</protein>
<keyword evidence="2" id="KW-0863">Zinc-finger</keyword>
<feature type="compositionally biased region" description="Polar residues" evidence="9">
    <location>
        <begin position="174"/>
        <end position="197"/>
    </location>
</feature>
<sequence length="592" mass="64504">MSSPKRAASASESPGPDQKRIRLADLDLAMSSANTPDGGAEDGDPADVSMHEADDADDVDDAAEDDEPEDAQEAEANRARLEQQARKYLAAQTHEVIIPSYAAWFDMSKINKVEERALPEFFNSRNRSKTPQYTRITVDPDTRPSALGPPFTGHFRVIVDTPRGLQPLHPGTTRPPSSSAPENATAQSAKRAPSSLTLRESIYQTSNKSSVPITAETAAELANQNPTSKNGFATYSCDTCGVDCTPERYHSLKSNNFELCPTCYADGRFSSKMFSGDFVRLVSASEFKHADGIHADDWTDAEILLLLEGIEMFEDDWGAVSEHVGTRTKEQCVAQFLQLPIEDEYTSPPSQGDLGPLQYARIPFDKADNPVMSVVAFLAGAVGPGVAAAAAQAGMAELTDSLKRKAVKKAEERGKTEGNEVSTDEKQELQSSTLDESKDPISAPHKSPSAHAHSAVERAAALALSSASVKAQALASHEEEHIRALTSKIVTAQRTKLELKLEQFEAMEELVEEERRGLEEARLALFREKNNLTTQLHELKNLVVQQRQMGGGIPPGFETQFTMLAQSDIPHAHEVSMRGLEYLQGANISHLH</sequence>
<dbReference type="GO" id="GO:0045893">
    <property type="term" value="P:positive regulation of DNA-templated transcription"/>
    <property type="evidence" value="ECO:0007669"/>
    <property type="project" value="TreeGrafter"/>
</dbReference>
<gene>
    <name evidence="12" type="ORF">BS47DRAFT_1351167</name>
</gene>
<keyword evidence="6" id="KW-0804">Transcription</keyword>
<keyword evidence="1" id="KW-0479">Metal-binding</keyword>
<dbReference type="PROSITE" id="PS50090">
    <property type="entry name" value="MYB_LIKE"/>
    <property type="match status" value="1"/>
</dbReference>
<accession>A0A9P6AL54</accession>
<evidence type="ECO:0000256" key="9">
    <source>
        <dbReference type="SAM" id="MobiDB-lite"/>
    </source>
</evidence>
<dbReference type="InterPro" id="IPR032451">
    <property type="entry name" value="SMARCC_C"/>
</dbReference>
<feature type="region of interest" description="Disordered" evidence="9">
    <location>
        <begin position="409"/>
        <end position="455"/>
    </location>
</feature>
<dbReference type="Pfam" id="PF00569">
    <property type="entry name" value="ZZ"/>
    <property type="match status" value="1"/>
</dbReference>
<dbReference type="GO" id="GO:0042393">
    <property type="term" value="F:histone binding"/>
    <property type="evidence" value="ECO:0007669"/>
    <property type="project" value="TreeGrafter"/>
</dbReference>
<evidence type="ECO:0000259" key="10">
    <source>
        <dbReference type="PROSITE" id="PS50090"/>
    </source>
</evidence>
<keyword evidence="3" id="KW-0862">Zinc</keyword>
<evidence type="ECO:0000256" key="2">
    <source>
        <dbReference type="ARBA" id="ARBA00022771"/>
    </source>
</evidence>
<reference evidence="12" key="1">
    <citation type="journal article" date="2020" name="Nat. Commun.">
        <title>Large-scale genome sequencing of mycorrhizal fungi provides insights into the early evolution of symbiotic traits.</title>
        <authorList>
            <person name="Miyauchi S."/>
            <person name="Kiss E."/>
            <person name="Kuo A."/>
            <person name="Drula E."/>
            <person name="Kohler A."/>
            <person name="Sanchez-Garcia M."/>
            <person name="Morin E."/>
            <person name="Andreopoulos B."/>
            <person name="Barry K.W."/>
            <person name="Bonito G."/>
            <person name="Buee M."/>
            <person name="Carver A."/>
            <person name="Chen C."/>
            <person name="Cichocki N."/>
            <person name="Clum A."/>
            <person name="Culley D."/>
            <person name="Crous P.W."/>
            <person name="Fauchery L."/>
            <person name="Girlanda M."/>
            <person name="Hayes R.D."/>
            <person name="Keri Z."/>
            <person name="LaButti K."/>
            <person name="Lipzen A."/>
            <person name="Lombard V."/>
            <person name="Magnuson J."/>
            <person name="Maillard F."/>
            <person name="Murat C."/>
            <person name="Nolan M."/>
            <person name="Ohm R.A."/>
            <person name="Pangilinan J."/>
            <person name="Pereira M.F."/>
            <person name="Perotto S."/>
            <person name="Peter M."/>
            <person name="Pfister S."/>
            <person name="Riley R."/>
            <person name="Sitrit Y."/>
            <person name="Stielow J.B."/>
            <person name="Szollosi G."/>
            <person name="Zifcakova L."/>
            <person name="Stursova M."/>
            <person name="Spatafora J.W."/>
            <person name="Tedersoo L."/>
            <person name="Vaario L.M."/>
            <person name="Yamada A."/>
            <person name="Yan M."/>
            <person name="Wang P."/>
            <person name="Xu J."/>
            <person name="Bruns T."/>
            <person name="Baldrian P."/>
            <person name="Vilgalys R."/>
            <person name="Dunand C."/>
            <person name="Henrissat B."/>
            <person name="Grigoriev I.V."/>
            <person name="Hibbett D."/>
            <person name="Nagy L.G."/>
            <person name="Martin F.M."/>
        </authorList>
    </citation>
    <scope>NUCLEOTIDE SEQUENCE</scope>
    <source>
        <strain evidence="12">UP504</strain>
    </source>
</reference>
<dbReference type="Pfam" id="PF00249">
    <property type="entry name" value="Myb_DNA-binding"/>
    <property type="match status" value="1"/>
</dbReference>
<dbReference type="SMART" id="SM00717">
    <property type="entry name" value="SANT"/>
    <property type="match status" value="1"/>
</dbReference>
<dbReference type="CDD" id="cd02336">
    <property type="entry name" value="ZZ_RSC8"/>
    <property type="match status" value="1"/>
</dbReference>
<keyword evidence="7" id="KW-0539">Nucleus</keyword>
<dbReference type="SMART" id="SM00291">
    <property type="entry name" value="ZnF_ZZ"/>
    <property type="match status" value="1"/>
</dbReference>
<feature type="domain" description="Myb-like" evidence="10">
    <location>
        <begin position="298"/>
        <end position="340"/>
    </location>
</feature>
<keyword evidence="4" id="KW-0805">Transcription regulation</keyword>
<feature type="coiled-coil region" evidence="8">
    <location>
        <begin position="494"/>
        <end position="549"/>
    </location>
</feature>
<feature type="compositionally biased region" description="Acidic residues" evidence="9">
    <location>
        <begin position="54"/>
        <end position="73"/>
    </location>
</feature>
<proteinExistence type="predicted"/>
<name>A0A9P6AL54_9AGAM</name>
<keyword evidence="13" id="KW-1185">Reference proteome</keyword>
<evidence type="ECO:0008006" key="14">
    <source>
        <dbReference type="Google" id="ProtNLM"/>
    </source>
</evidence>
<dbReference type="InterPro" id="IPR000433">
    <property type="entry name" value="Znf_ZZ"/>
</dbReference>
<dbReference type="InterPro" id="IPR041984">
    <property type="entry name" value="Rsc8/Ssr1/Ssr2_ZZ"/>
</dbReference>
<evidence type="ECO:0000313" key="12">
    <source>
        <dbReference type="EMBL" id="KAF9507778.1"/>
    </source>
</evidence>
<dbReference type="SUPFAM" id="SSF57850">
    <property type="entry name" value="RING/U-box"/>
    <property type="match status" value="1"/>
</dbReference>
<organism evidence="12 13">
    <name type="scientific">Hydnum rufescens UP504</name>
    <dbReference type="NCBI Taxonomy" id="1448309"/>
    <lineage>
        <taxon>Eukaryota</taxon>
        <taxon>Fungi</taxon>
        <taxon>Dikarya</taxon>
        <taxon>Basidiomycota</taxon>
        <taxon>Agaricomycotina</taxon>
        <taxon>Agaricomycetes</taxon>
        <taxon>Cantharellales</taxon>
        <taxon>Hydnaceae</taxon>
        <taxon>Hydnum</taxon>
    </lineage>
</organism>
<dbReference type="Proteomes" id="UP000886523">
    <property type="component" value="Unassembled WGS sequence"/>
</dbReference>
<dbReference type="PANTHER" id="PTHR12802:SF41">
    <property type="entry name" value="BRAHMA ASSOCIATED PROTEIN 155 KDA"/>
    <property type="match status" value="1"/>
</dbReference>
<dbReference type="AlphaFoldDB" id="A0A9P6AL54"/>
<dbReference type="Pfam" id="PF16495">
    <property type="entry name" value="SWIRM-assoc_1"/>
    <property type="match status" value="1"/>
</dbReference>
<dbReference type="FunFam" id="1.10.10.60:FF:000014">
    <property type="entry name" value="SWI/SNF complex subunit SMARCC2 isoform C"/>
    <property type="match status" value="1"/>
</dbReference>
<evidence type="ECO:0000256" key="7">
    <source>
        <dbReference type="ARBA" id="ARBA00023242"/>
    </source>
</evidence>
<evidence type="ECO:0000256" key="3">
    <source>
        <dbReference type="ARBA" id="ARBA00022833"/>
    </source>
</evidence>
<dbReference type="EMBL" id="MU129073">
    <property type="protein sequence ID" value="KAF9507778.1"/>
    <property type="molecule type" value="Genomic_DNA"/>
</dbReference>
<evidence type="ECO:0000256" key="4">
    <source>
        <dbReference type="ARBA" id="ARBA00023015"/>
    </source>
</evidence>
<comment type="caution">
    <text evidence="12">The sequence shown here is derived from an EMBL/GenBank/DDBJ whole genome shotgun (WGS) entry which is preliminary data.</text>
</comment>
<dbReference type="SUPFAM" id="SSF46689">
    <property type="entry name" value="Homeodomain-like"/>
    <property type="match status" value="1"/>
</dbReference>
<feature type="region of interest" description="Disordered" evidence="9">
    <location>
        <begin position="162"/>
        <end position="197"/>
    </location>
</feature>
<feature type="compositionally biased region" description="Basic and acidic residues" evidence="9">
    <location>
        <begin position="409"/>
        <end position="428"/>
    </location>
</feature>
<dbReference type="Gene3D" id="3.30.60.90">
    <property type="match status" value="1"/>
</dbReference>
<dbReference type="InterPro" id="IPR017884">
    <property type="entry name" value="SANT_dom"/>
</dbReference>
<dbReference type="InterPro" id="IPR036388">
    <property type="entry name" value="WH-like_DNA-bd_sf"/>
</dbReference>
<keyword evidence="8" id="KW-0175">Coiled coil</keyword>
<dbReference type="Gene3D" id="1.10.10.10">
    <property type="entry name" value="Winged helix-like DNA-binding domain superfamily/Winged helix DNA-binding domain"/>
    <property type="match status" value="1"/>
</dbReference>
<evidence type="ECO:0000313" key="13">
    <source>
        <dbReference type="Proteomes" id="UP000886523"/>
    </source>
</evidence>
<evidence type="ECO:0000256" key="5">
    <source>
        <dbReference type="ARBA" id="ARBA00023125"/>
    </source>
</evidence>
<dbReference type="GO" id="GO:0016514">
    <property type="term" value="C:SWI/SNF complex"/>
    <property type="evidence" value="ECO:0007669"/>
    <property type="project" value="TreeGrafter"/>
</dbReference>
<dbReference type="OrthoDB" id="118550at2759"/>
<dbReference type="InterPro" id="IPR043145">
    <property type="entry name" value="Znf_ZZ_sf"/>
</dbReference>
<dbReference type="GO" id="GO:0003677">
    <property type="term" value="F:DNA binding"/>
    <property type="evidence" value="ECO:0007669"/>
    <property type="project" value="UniProtKB-KW"/>
</dbReference>
<dbReference type="InterPro" id="IPR001005">
    <property type="entry name" value="SANT/Myb"/>
</dbReference>
<evidence type="ECO:0000256" key="6">
    <source>
        <dbReference type="ARBA" id="ARBA00023163"/>
    </source>
</evidence>
<dbReference type="GO" id="GO:0008270">
    <property type="term" value="F:zinc ion binding"/>
    <property type="evidence" value="ECO:0007669"/>
    <property type="project" value="UniProtKB-KW"/>
</dbReference>
<dbReference type="PANTHER" id="PTHR12802">
    <property type="entry name" value="SWI/SNF COMPLEX-RELATED"/>
    <property type="match status" value="1"/>
</dbReference>
<dbReference type="InterPro" id="IPR009057">
    <property type="entry name" value="Homeodomain-like_sf"/>
</dbReference>
<keyword evidence="5" id="KW-0238">DNA-binding</keyword>
<dbReference type="PROSITE" id="PS51293">
    <property type="entry name" value="SANT"/>
    <property type="match status" value="1"/>
</dbReference>
<dbReference type="Gene3D" id="1.10.10.60">
    <property type="entry name" value="Homeodomain-like"/>
    <property type="match status" value="1"/>
</dbReference>
<dbReference type="CDD" id="cd00167">
    <property type="entry name" value="SANT"/>
    <property type="match status" value="1"/>
</dbReference>
<feature type="region of interest" description="Disordered" evidence="9">
    <location>
        <begin position="1"/>
        <end position="78"/>
    </location>
</feature>
<evidence type="ECO:0000256" key="8">
    <source>
        <dbReference type="SAM" id="Coils"/>
    </source>
</evidence>
<evidence type="ECO:0000259" key="11">
    <source>
        <dbReference type="PROSITE" id="PS51293"/>
    </source>
</evidence>
<feature type="domain" description="SANT" evidence="11">
    <location>
        <begin position="293"/>
        <end position="344"/>
    </location>
</feature>